<dbReference type="OrthoDB" id="410307at2759"/>
<evidence type="ECO:0000313" key="8">
    <source>
        <dbReference type="EnsemblProtists" id="EKX32496"/>
    </source>
</evidence>
<keyword evidence="3 4" id="KW-0862">Zinc</keyword>
<evidence type="ECO:0000256" key="4">
    <source>
        <dbReference type="PROSITE-ProRule" id="PRU00723"/>
    </source>
</evidence>
<proteinExistence type="predicted"/>
<reference evidence="9" key="2">
    <citation type="submission" date="2012-11" db="EMBL/GenBank/DDBJ databases">
        <authorList>
            <person name="Kuo A."/>
            <person name="Curtis B.A."/>
            <person name="Tanifuji G."/>
            <person name="Burki F."/>
            <person name="Gruber A."/>
            <person name="Irimia M."/>
            <person name="Maruyama S."/>
            <person name="Arias M.C."/>
            <person name="Ball S.G."/>
            <person name="Gile G.H."/>
            <person name="Hirakawa Y."/>
            <person name="Hopkins J.F."/>
            <person name="Rensing S.A."/>
            <person name="Schmutz J."/>
            <person name="Symeonidi A."/>
            <person name="Elias M."/>
            <person name="Eveleigh R.J."/>
            <person name="Herman E.K."/>
            <person name="Klute M.J."/>
            <person name="Nakayama T."/>
            <person name="Obornik M."/>
            <person name="Reyes-Prieto A."/>
            <person name="Armbrust E.V."/>
            <person name="Aves S.J."/>
            <person name="Beiko R.G."/>
            <person name="Coutinho P."/>
            <person name="Dacks J.B."/>
            <person name="Durnford D.G."/>
            <person name="Fast N.M."/>
            <person name="Green B.R."/>
            <person name="Grisdale C."/>
            <person name="Hempe F."/>
            <person name="Henrissat B."/>
            <person name="Hoppner M.P."/>
            <person name="Ishida K.-I."/>
            <person name="Kim E."/>
            <person name="Koreny L."/>
            <person name="Kroth P.G."/>
            <person name="Liu Y."/>
            <person name="Malik S.-B."/>
            <person name="Maier U.G."/>
            <person name="McRose D."/>
            <person name="Mock T."/>
            <person name="Neilson J.A."/>
            <person name="Onodera N.T."/>
            <person name="Poole A.M."/>
            <person name="Pritham E.J."/>
            <person name="Richards T.A."/>
            <person name="Rocap G."/>
            <person name="Roy S.W."/>
            <person name="Sarai C."/>
            <person name="Schaack S."/>
            <person name="Shirato S."/>
            <person name="Slamovits C.H."/>
            <person name="Spencer D.F."/>
            <person name="Suzuki S."/>
            <person name="Worden A.Z."/>
            <person name="Zauner S."/>
            <person name="Barry K."/>
            <person name="Bell C."/>
            <person name="Bharti A.K."/>
            <person name="Crow J.A."/>
            <person name="Grimwood J."/>
            <person name="Kramer R."/>
            <person name="Lindquist E."/>
            <person name="Lucas S."/>
            <person name="Salamov A."/>
            <person name="McFadden G.I."/>
            <person name="Lane C.E."/>
            <person name="Keeling P.J."/>
            <person name="Gray M.W."/>
            <person name="Grigoriev I.V."/>
            <person name="Archibald J.M."/>
        </authorList>
    </citation>
    <scope>NUCLEOTIDE SEQUENCE</scope>
    <source>
        <strain evidence="9">CCMP2712</strain>
    </source>
</reference>
<feature type="domain" description="C3H1-type" evidence="6">
    <location>
        <begin position="41"/>
        <end position="70"/>
    </location>
</feature>
<reference evidence="8" key="3">
    <citation type="submission" date="2015-06" db="UniProtKB">
        <authorList>
            <consortium name="EnsemblProtists"/>
        </authorList>
    </citation>
    <scope>IDENTIFICATION</scope>
</reference>
<evidence type="ECO:0000313" key="7">
    <source>
        <dbReference type="EMBL" id="EKX32496.1"/>
    </source>
</evidence>
<reference evidence="7 9" key="1">
    <citation type="journal article" date="2012" name="Nature">
        <title>Algal genomes reveal evolutionary mosaicism and the fate of nucleomorphs.</title>
        <authorList>
            <consortium name="DOE Joint Genome Institute"/>
            <person name="Curtis B.A."/>
            <person name="Tanifuji G."/>
            <person name="Burki F."/>
            <person name="Gruber A."/>
            <person name="Irimia M."/>
            <person name="Maruyama S."/>
            <person name="Arias M.C."/>
            <person name="Ball S.G."/>
            <person name="Gile G.H."/>
            <person name="Hirakawa Y."/>
            <person name="Hopkins J.F."/>
            <person name="Kuo A."/>
            <person name="Rensing S.A."/>
            <person name="Schmutz J."/>
            <person name="Symeonidi A."/>
            <person name="Elias M."/>
            <person name="Eveleigh R.J."/>
            <person name="Herman E.K."/>
            <person name="Klute M.J."/>
            <person name="Nakayama T."/>
            <person name="Obornik M."/>
            <person name="Reyes-Prieto A."/>
            <person name="Armbrust E.V."/>
            <person name="Aves S.J."/>
            <person name="Beiko R.G."/>
            <person name="Coutinho P."/>
            <person name="Dacks J.B."/>
            <person name="Durnford D.G."/>
            <person name="Fast N.M."/>
            <person name="Green B.R."/>
            <person name="Grisdale C.J."/>
            <person name="Hempel F."/>
            <person name="Henrissat B."/>
            <person name="Hoppner M.P."/>
            <person name="Ishida K."/>
            <person name="Kim E."/>
            <person name="Koreny L."/>
            <person name="Kroth P.G."/>
            <person name="Liu Y."/>
            <person name="Malik S.B."/>
            <person name="Maier U.G."/>
            <person name="McRose D."/>
            <person name="Mock T."/>
            <person name="Neilson J.A."/>
            <person name="Onodera N.T."/>
            <person name="Poole A.M."/>
            <person name="Pritham E.J."/>
            <person name="Richards T.A."/>
            <person name="Rocap G."/>
            <person name="Roy S.W."/>
            <person name="Sarai C."/>
            <person name="Schaack S."/>
            <person name="Shirato S."/>
            <person name="Slamovits C.H."/>
            <person name="Spencer D.F."/>
            <person name="Suzuki S."/>
            <person name="Worden A.Z."/>
            <person name="Zauner S."/>
            <person name="Barry K."/>
            <person name="Bell C."/>
            <person name="Bharti A.K."/>
            <person name="Crow J.A."/>
            <person name="Grimwood J."/>
            <person name="Kramer R."/>
            <person name="Lindquist E."/>
            <person name="Lucas S."/>
            <person name="Salamov A."/>
            <person name="McFadden G.I."/>
            <person name="Lane C.E."/>
            <person name="Keeling P.J."/>
            <person name="Gray M.W."/>
            <person name="Grigoriev I.V."/>
            <person name="Archibald J.M."/>
        </authorList>
    </citation>
    <scope>NUCLEOTIDE SEQUENCE</scope>
    <source>
        <strain evidence="7 9">CCMP2712</strain>
    </source>
</reference>
<dbReference type="PaxDb" id="55529-EKX32496"/>
<dbReference type="AlphaFoldDB" id="L1I897"/>
<dbReference type="Pfam" id="PF18044">
    <property type="entry name" value="zf-CCCH_4"/>
    <property type="match status" value="1"/>
</dbReference>
<feature type="zinc finger region" description="C3H1-type" evidence="4">
    <location>
        <begin position="41"/>
        <end position="70"/>
    </location>
</feature>
<dbReference type="InterPro" id="IPR041367">
    <property type="entry name" value="Znf-CCCH_4"/>
</dbReference>
<dbReference type="SMART" id="SM00356">
    <property type="entry name" value="ZnF_C3H1"/>
    <property type="match status" value="2"/>
</dbReference>
<dbReference type="PROSITE" id="PS50103">
    <property type="entry name" value="ZF_C3H1"/>
    <property type="match status" value="2"/>
</dbReference>
<accession>L1I897</accession>
<feature type="zinc finger region" description="C3H1-type" evidence="4">
    <location>
        <begin position="6"/>
        <end position="35"/>
    </location>
</feature>
<evidence type="ECO:0000313" key="9">
    <source>
        <dbReference type="Proteomes" id="UP000011087"/>
    </source>
</evidence>
<dbReference type="GeneID" id="17289241"/>
<protein>
    <recommendedName>
        <fullName evidence="6">C3H1-type domain-containing protein</fullName>
    </recommendedName>
</protein>
<evidence type="ECO:0000256" key="2">
    <source>
        <dbReference type="ARBA" id="ARBA00022771"/>
    </source>
</evidence>
<dbReference type="EMBL" id="JH993186">
    <property type="protein sequence ID" value="EKX32496.1"/>
    <property type="molecule type" value="Genomic_DNA"/>
</dbReference>
<feature type="domain" description="C3H1-type" evidence="6">
    <location>
        <begin position="6"/>
        <end position="35"/>
    </location>
</feature>
<name>L1I897_GUITC</name>
<dbReference type="Proteomes" id="UP000011087">
    <property type="component" value="Unassembled WGS sequence"/>
</dbReference>
<feature type="compositionally biased region" description="Polar residues" evidence="5">
    <location>
        <begin position="157"/>
        <end position="185"/>
    </location>
</feature>
<evidence type="ECO:0000256" key="5">
    <source>
        <dbReference type="SAM" id="MobiDB-lite"/>
    </source>
</evidence>
<dbReference type="KEGG" id="gtt:GUITHDRAFT_156305"/>
<gene>
    <name evidence="7" type="ORF">GUITHDRAFT_156305</name>
</gene>
<feature type="non-terminal residue" evidence="7">
    <location>
        <position position="1"/>
    </location>
</feature>
<dbReference type="Gene3D" id="4.10.1000.10">
    <property type="entry name" value="Zinc finger, CCCH-type"/>
    <property type="match status" value="1"/>
</dbReference>
<evidence type="ECO:0000256" key="1">
    <source>
        <dbReference type="ARBA" id="ARBA00022723"/>
    </source>
</evidence>
<evidence type="ECO:0000256" key="3">
    <source>
        <dbReference type="ARBA" id="ARBA00022833"/>
    </source>
</evidence>
<dbReference type="EnsemblProtists" id="EKX32496">
    <property type="protein sequence ID" value="EKX32496"/>
    <property type="gene ID" value="GUITHDRAFT_156305"/>
</dbReference>
<dbReference type="HOGENOM" id="CLU_1088181_0_0_1"/>
<feature type="region of interest" description="Disordered" evidence="5">
    <location>
        <begin position="142"/>
        <end position="185"/>
    </location>
</feature>
<keyword evidence="9" id="KW-1185">Reference proteome</keyword>
<organism evidence="7">
    <name type="scientific">Guillardia theta (strain CCMP2712)</name>
    <name type="common">Cryptophyte</name>
    <dbReference type="NCBI Taxonomy" id="905079"/>
    <lineage>
        <taxon>Eukaryota</taxon>
        <taxon>Cryptophyceae</taxon>
        <taxon>Pyrenomonadales</taxon>
        <taxon>Geminigeraceae</taxon>
        <taxon>Guillardia</taxon>
    </lineage>
</organism>
<dbReference type="InterPro" id="IPR000571">
    <property type="entry name" value="Znf_CCCH"/>
</dbReference>
<dbReference type="Pfam" id="PF00642">
    <property type="entry name" value="zf-CCCH"/>
    <property type="match status" value="1"/>
</dbReference>
<evidence type="ECO:0000259" key="6">
    <source>
        <dbReference type="PROSITE" id="PS50103"/>
    </source>
</evidence>
<dbReference type="RefSeq" id="XP_005819476.1">
    <property type="nucleotide sequence ID" value="XM_005819419.1"/>
</dbReference>
<keyword evidence="1 4" id="KW-0479">Metal-binding</keyword>
<sequence>MSKSRGSNKTVCRNWNGTPGSCSFGNNCRFLHSGNNDSGRSSTKDRCRNWNGTPGSCQFGDRCRFLHSQPDDPFSSNNSFNNSFTAASNPFAAASNPFAAASNPFASSGFSGNANPFGSPGGAVGATPNGFGASGFGTASGGGFGSNQGFGMQQSSPGNPFQQNQNNASSFAMQGGQNTNLPQALNTHLNPSRIAQNLMDYRSSANKIWPISCFTHREDCLSVPCDVDGDVSPEEATWLFALKFLDMRDRSVGNTL</sequence>
<dbReference type="GO" id="GO:0008270">
    <property type="term" value="F:zinc ion binding"/>
    <property type="evidence" value="ECO:0007669"/>
    <property type="project" value="UniProtKB-KW"/>
</dbReference>
<keyword evidence="2 4" id="KW-0863">Zinc-finger</keyword>